<keyword evidence="2" id="KW-1185">Reference proteome</keyword>
<dbReference type="EMBL" id="JBHMBK010000026">
    <property type="protein sequence ID" value="MFB9688424.1"/>
    <property type="molecule type" value="Genomic_DNA"/>
</dbReference>
<organism evidence="1 2">
    <name type="scientific">Amycolatopsis plumensis</name>
    <dbReference type="NCBI Taxonomy" id="236508"/>
    <lineage>
        <taxon>Bacteria</taxon>
        <taxon>Bacillati</taxon>
        <taxon>Actinomycetota</taxon>
        <taxon>Actinomycetes</taxon>
        <taxon>Pseudonocardiales</taxon>
        <taxon>Pseudonocardiaceae</taxon>
        <taxon>Amycolatopsis</taxon>
    </lineage>
</organism>
<gene>
    <name evidence="1" type="ORF">ACFFTO_29965</name>
</gene>
<sequence>MSADDGDVYRDAADELVKAAARLLVRSRLLTSAPPPDPATIATRTAQQLRDLADTVDLLTVTPTSASAVAIEVHTYAVHCAWLAADLHRAAVVLDPTAVIDALTNPEGR</sequence>
<protein>
    <submittedName>
        <fullName evidence="1">Uncharacterized protein</fullName>
    </submittedName>
</protein>
<proteinExistence type="predicted"/>
<accession>A0ABV5UAM5</accession>
<evidence type="ECO:0000313" key="2">
    <source>
        <dbReference type="Proteomes" id="UP001589535"/>
    </source>
</evidence>
<evidence type="ECO:0000313" key="1">
    <source>
        <dbReference type="EMBL" id="MFB9688424.1"/>
    </source>
</evidence>
<comment type="caution">
    <text evidence="1">The sequence shown here is derived from an EMBL/GenBank/DDBJ whole genome shotgun (WGS) entry which is preliminary data.</text>
</comment>
<reference evidence="1 2" key="1">
    <citation type="submission" date="2024-09" db="EMBL/GenBank/DDBJ databases">
        <authorList>
            <person name="Sun Q."/>
            <person name="Mori K."/>
        </authorList>
    </citation>
    <scope>NUCLEOTIDE SEQUENCE [LARGE SCALE GENOMIC DNA]</scope>
    <source>
        <strain evidence="1 2">JCM 13852</strain>
    </source>
</reference>
<name>A0ABV5UAM5_9PSEU</name>
<dbReference type="Proteomes" id="UP001589535">
    <property type="component" value="Unassembled WGS sequence"/>
</dbReference>
<dbReference type="RefSeq" id="WP_378200423.1">
    <property type="nucleotide sequence ID" value="NZ_JBHMBK010000026.1"/>
</dbReference>